<feature type="chain" id="PRO_5041736451" description="L,D-transpeptidase" evidence="1">
    <location>
        <begin position="37"/>
        <end position="239"/>
    </location>
</feature>
<feature type="signal peptide" evidence="1">
    <location>
        <begin position="1"/>
        <end position="36"/>
    </location>
</feature>
<organism evidence="2 3">
    <name type="scientific">Pseudoduganella plicata</name>
    <dbReference type="NCBI Taxonomy" id="321984"/>
    <lineage>
        <taxon>Bacteria</taxon>
        <taxon>Pseudomonadati</taxon>
        <taxon>Pseudomonadota</taxon>
        <taxon>Betaproteobacteria</taxon>
        <taxon>Burkholderiales</taxon>
        <taxon>Oxalobacteraceae</taxon>
        <taxon>Telluria group</taxon>
        <taxon>Pseudoduganella</taxon>
    </lineage>
</organism>
<dbReference type="AlphaFoldDB" id="A0AA88C7X9"/>
<evidence type="ECO:0000313" key="2">
    <source>
        <dbReference type="EMBL" id="GGY86822.1"/>
    </source>
</evidence>
<reference evidence="2" key="2">
    <citation type="submission" date="2022-12" db="EMBL/GenBank/DDBJ databases">
        <authorList>
            <person name="Sun Q."/>
            <person name="Kim S."/>
        </authorList>
    </citation>
    <scope>NUCLEOTIDE SEQUENCE</scope>
    <source>
        <strain evidence="2">KCTC 12344</strain>
    </source>
</reference>
<reference evidence="2" key="1">
    <citation type="journal article" date="2014" name="Int. J. Syst. Evol. Microbiol.">
        <title>Complete genome sequence of Corynebacterium casei LMG S-19264T (=DSM 44701T), isolated from a smear-ripened cheese.</title>
        <authorList>
            <consortium name="US DOE Joint Genome Institute (JGI-PGF)"/>
            <person name="Walter F."/>
            <person name="Albersmeier A."/>
            <person name="Kalinowski J."/>
            <person name="Ruckert C."/>
        </authorList>
    </citation>
    <scope>NUCLEOTIDE SEQUENCE</scope>
    <source>
        <strain evidence="2">KCTC 12344</strain>
    </source>
</reference>
<gene>
    <name evidence="2" type="ORF">GCM10007388_20150</name>
</gene>
<dbReference type="EMBL" id="BMWW01000003">
    <property type="protein sequence ID" value="GGY86822.1"/>
    <property type="molecule type" value="Genomic_DNA"/>
</dbReference>
<dbReference type="Proteomes" id="UP000619512">
    <property type="component" value="Unassembled WGS sequence"/>
</dbReference>
<accession>A0AA88C7X9</accession>
<evidence type="ECO:0000313" key="3">
    <source>
        <dbReference type="Proteomes" id="UP000619512"/>
    </source>
</evidence>
<protein>
    <recommendedName>
        <fullName evidence="4">L,D-transpeptidase</fullName>
    </recommendedName>
</protein>
<keyword evidence="1" id="KW-0732">Signal</keyword>
<dbReference type="PROSITE" id="PS51257">
    <property type="entry name" value="PROKAR_LIPOPROTEIN"/>
    <property type="match status" value="1"/>
</dbReference>
<dbReference type="RefSeq" id="WP_229466340.1">
    <property type="nucleotide sequence ID" value="NZ_BMWW01000003.1"/>
</dbReference>
<name>A0AA88C7X9_9BURK</name>
<evidence type="ECO:0000256" key="1">
    <source>
        <dbReference type="SAM" id="SignalP"/>
    </source>
</evidence>
<evidence type="ECO:0008006" key="4">
    <source>
        <dbReference type="Google" id="ProtNLM"/>
    </source>
</evidence>
<sequence length="239" mass="25839">MKKTTTTSLEKLVRRCCFALGTAALACAVAAAPAIATDTPAIPAYVGPPARADFGNVTPSAEARQLADWIVDSDNHRRLPFIIVDKQYATAYAFHADGVLRGAAPVLLGLAIGDDSVPGIGERKLSAIRPEERTTPAGRFVAALDRNLHGTEILWVDYDAAISLHRVVTTAPKERRAERLASPTPLDNRVSYGCINVPRDFFDRVVGPAFKGTNGIVYVLPENRSAQEVFGSYDVDRQH</sequence>
<comment type="caution">
    <text evidence="2">The sequence shown here is derived from an EMBL/GenBank/DDBJ whole genome shotgun (WGS) entry which is preliminary data.</text>
</comment>
<proteinExistence type="predicted"/>